<evidence type="ECO:0000313" key="2">
    <source>
        <dbReference type="EMBL" id="KZV20345.1"/>
    </source>
</evidence>
<dbReference type="CDD" id="cd22157">
    <property type="entry name" value="F-box_AtFBW1-like"/>
    <property type="match status" value="1"/>
</dbReference>
<dbReference type="InterPro" id="IPR050796">
    <property type="entry name" value="SCF_F-box_component"/>
</dbReference>
<dbReference type="Pfam" id="PF08268">
    <property type="entry name" value="FBA_3"/>
    <property type="match status" value="1"/>
</dbReference>
<keyword evidence="3" id="KW-1185">Reference proteome</keyword>
<dbReference type="AlphaFoldDB" id="A0A2Z7AF19"/>
<dbReference type="NCBIfam" id="TIGR01640">
    <property type="entry name" value="F_box_assoc_1"/>
    <property type="match status" value="1"/>
</dbReference>
<dbReference type="PANTHER" id="PTHR31672">
    <property type="entry name" value="BNACNNG10540D PROTEIN"/>
    <property type="match status" value="1"/>
</dbReference>
<dbReference type="Pfam" id="PF00646">
    <property type="entry name" value="F-box"/>
    <property type="match status" value="1"/>
</dbReference>
<name>A0A2Z7AF19_9LAMI</name>
<organism evidence="2 3">
    <name type="scientific">Dorcoceras hygrometricum</name>
    <dbReference type="NCBI Taxonomy" id="472368"/>
    <lineage>
        <taxon>Eukaryota</taxon>
        <taxon>Viridiplantae</taxon>
        <taxon>Streptophyta</taxon>
        <taxon>Embryophyta</taxon>
        <taxon>Tracheophyta</taxon>
        <taxon>Spermatophyta</taxon>
        <taxon>Magnoliopsida</taxon>
        <taxon>eudicotyledons</taxon>
        <taxon>Gunneridae</taxon>
        <taxon>Pentapetalae</taxon>
        <taxon>asterids</taxon>
        <taxon>lamiids</taxon>
        <taxon>Lamiales</taxon>
        <taxon>Gesneriaceae</taxon>
        <taxon>Didymocarpoideae</taxon>
        <taxon>Trichosporeae</taxon>
        <taxon>Loxocarpinae</taxon>
        <taxon>Dorcoceras</taxon>
    </lineage>
</organism>
<reference evidence="2 3" key="1">
    <citation type="journal article" date="2015" name="Proc. Natl. Acad. Sci. U.S.A.">
        <title>The resurrection genome of Boea hygrometrica: A blueprint for survival of dehydration.</title>
        <authorList>
            <person name="Xiao L."/>
            <person name="Yang G."/>
            <person name="Zhang L."/>
            <person name="Yang X."/>
            <person name="Zhao S."/>
            <person name="Ji Z."/>
            <person name="Zhou Q."/>
            <person name="Hu M."/>
            <person name="Wang Y."/>
            <person name="Chen M."/>
            <person name="Xu Y."/>
            <person name="Jin H."/>
            <person name="Xiao X."/>
            <person name="Hu G."/>
            <person name="Bao F."/>
            <person name="Hu Y."/>
            <person name="Wan P."/>
            <person name="Li L."/>
            <person name="Deng X."/>
            <person name="Kuang T."/>
            <person name="Xiang C."/>
            <person name="Zhu J.K."/>
            <person name="Oliver M.J."/>
            <person name="He Y."/>
        </authorList>
    </citation>
    <scope>NUCLEOTIDE SEQUENCE [LARGE SCALE GENOMIC DNA]</scope>
    <source>
        <strain evidence="3">cv. XS01</strain>
    </source>
</reference>
<dbReference type="OrthoDB" id="5319261at2759"/>
<evidence type="ECO:0000313" key="3">
    <source>
        <dbReference type="Proteomes" id="UP000250235"/>
    </source>
</evidence>
<dbReference type="InterPro" id="IPR017451">
    <property type="entry name" value="F-box-assoc_interact_dom"/>
</dbReference>
<dbReference type="SUPFAM" id="SSF81383">
    <property type="entry name" value="F-box domain"/>
    <property type="match status" value="1"/>
</dbReference>
<feature type="domain" description="F-box" evidence="1">
    <location>
        <begin position="14"/>
        <end position="59"/>
    </location>
</feature>
<dbReference type="PROSITE" id="PS50181">
    <property type="entry name" value="FBOX"/>
    <property type="match status" value="1"/>
</dbReference>
<dbReference type="InterPro" id="IPR001810">
    <property type="entry name" value="F-box_dom"/>
</dbReference>
<gene>
    <name evidence="2" type="ORF">F511_41986</name>
</gene>
<evidence type="ECO:0000259" key="1">
    <source>
        <dbReference type="PROSITE" id="PS50181"/>
    </source>
</evidence>
<dbReference type="InterPro" id="IPR036047">
    <property type="entry name" value="F-box-like_dom_sf"/>
</dbReference>
<dbReference type="InterPro" id="IPR011043">
    <property type="entry name" value="Gal_Oxase/kelch_b-propeller"/>
</dbReference>
<dbReference type="InterPro" id="IPR013187">
    <property type="entry name" value="F-box-assoc_dom_typ3"/>
</dbReference>
<proteinExistence type="predicted"/>
<dbReference type="SMART" id="SM00256">
    <property type="entry name" value="FBOX"/>
    <property type="match status" value="1"/>
</dbReference>
<dbReference type="SUPFAM" id="SSF50965">
    <property type="entry name" value="Galactose oxidase, central domain"/>
    <property type="match status" value="1"/>
</dbReference>
<dbReference type="EMBL" id="KV015735">
    <property type="protein sequence ID" value="KZV20345.1"/>
    <property type="molecule type" value="Genomic_DNA"/>
</dbReference>
<dbReference type="Gene3D" id="1.20.1280.50">
    <property type="match status" value="1"/>
</dbReference>
<dbReference type="Proteomes" id="UP000250235">
    <property type="component" value="Unassembled WGS sequence"/>
</dbReference>
<protein>
    <recommendedName>
        <fullName evidence="1">F-box domain-containing protein</fullName>
    </recommendedName>
</protein>
<sequence>MKKFTTINGDDEVEWDGVVLPDVIMEDILSRLPSKTLMKLRIVCKKWKIVISTSYFNSLHDEKSCKTPNLLLLSHIFSNDAFVLTTLSLTGDVLDQWNLPLRNLEMLPSQWGPKNLVCFVVGSKEFVLCNPSVREIFRLPRQPCSKRVGACGFCYLPSRNQHVIISLSGGEWQMITFSCINNLNDLHTYAWKPIKDNAPGKVMAGSRWGVSANGVLYWIGLTSSWSQCLLCLDLNKEKFFTVAWRDEIRRAFSWSLHELKGDLHLMTRRASTLSTLWKLDVTNQTWIKQYTIFMSVSNMRPLMECDDGELMFHDGLFLKWFGLDDEVFRLRRKGYDRLPHFGHMLNIKLHNDTLFL</sequence>
<accession>A0A2Z7AF19</accession>